<feature type="compositionally biased region" description="Pro residues" evidence="1">
    <location>
        <begin position="58"/>
        <end position="73"/>
    </location>
</feature>
<dbReference type="Proteomes" id="UP001187415">
    <property type="component" value="Unassembled WGS sequence"/>
</dbReference>
<dbReference type="EMBL" id="JAUPFM010000003">
    <property type="protein sequence ID" value="KAK2857074.1"/>
    <property type="molecule type" value="Genomic_DNA"/>
</dbReference>
<evidence type="ECO:0000313" key="2">
    <source>
        <dbReference type="EMBL" id="KAK2857074.1"/>
    </source>
</evidence>
<protein>
    <submittedName>
        <fullName evidence="2">Uncharacterized protein</fullName>
    </submittedName>
</protein>
<organism evidence="2 3">
    <name type="scientific">Channa striata</name>
    <name type="common">Snakehead murrel</name>
    <name type="synonym">Ophicephalus striatus</name>
    <dbReference type="NCBI Taxonomy" id="64152"/>
    <lineage>
        <taxon>Eukaryota</taxon>
        <taxon>Metazoa</taxon>
        <taxon>Chordata</taxon>
        <taxon>Craniata</taxon>
        <taxon>Vertebrata</taxon>
        <taxon>Euteleostomi</taxon>
        <taxon>Actinopterygii</taxon>
        <taxon>Neopterygii</taxon>
        <taxon>Teleostei</taxon>
        <taxon>Neoteleostei</taxon>
        <taxon>Acanthomorphata</taxon>
        <taxon>Anabantaria</taxon>
        <taxon>Anabantiformes</taxon>
        <taxon>Channoidei</taxon>
        <taxon>Channidae</taxon>
        <taxon>Channa</taxon>
    </lineage>
</organism>
<sequence>MPKTPLTCCNSQAIHRLLPAPPPLLYPASLVPTPPTRQPPKPGARLPLISAEQMSLNCPPPPSKTPSPPPPLIRHPNRQPCRRAKQATPNV</sequence>
<feature type="region of interest" description="Disordered" evidence="1">
    <location>
        <begin position="54"/>
        <end position="91"/>
    </location>
</feature>
<evidence type="ECO:0000256" key="1">
    <source>
        <dbReference type="SAM" id="MobiDB-lite"/>
    </source>
</evidence>
<reference evidence="2" key="1">
    <citation type="submission" date="2023-07" db="EMBL/GenBank/DDBJ databases">
        <title>Chromosome-level Genome Assembly of Striped Snakehead (Channa striata).</title>
        <authorList>
            <person name="Liu H."/>
        </authorList>
    </citation>
    <scope>NUCLEOTIDE SEQUENCE</scope>
    <source>
        <strain evidence="2">Gz</strain>
        <tissue evidence="2">Muscle</tissue>
    </source>
</reference>
<name>A0AA88NE98_CHASR</name>
<dbReference type="AlphaFoldDB" id="A0AA88NE98"/>
<feature type="compositionally biased region" description="Basic residues" evidence="1">
    <location>
        <begin position="75"/>
        <end position="85"/>
    </location>
</feature>
<proteinExistence type="predicted"/>
<accession>A0AA88NE98</accession>
<keyword evidence="3" id="KW-1185">Reference proteome</keyword>
<gene>
    <name evidence="2" type="ORF">Q5P01_005809</name>
</gene>
<comment type="caution">
    <text evidence="2">The sequence shown here is derived from an EMBL/GenBank/DDBJ whole genome shotgun (WGS) entry which is preliminary data.</text>
</comment>
<evidence type="ECO:0000313" key="3">
    <source>
        <dbReference type="Proteomes" id="UP001187415"/>
    </source>
</evidence>